<dbReference type="AlphaFoldDB" id="A0A844Y7V6"/>
<dbReference type="RefSeq" id="WP_160660718.1">
    <property type="nucleotide sequence ID" value="NZ_BAABDV010000001.1"/>
</dbReference>
<comment type="cofactor">
    <cofactor evidence="2">
        <name>Mg(2+)</name>
        <dbReference type="ChEBI" id="CHEBI:18420"/>
    </cofactor>
</comment>
<dbReference type="Proteomes" id="UP000430272">
    <property type="component" value="Unassembled WGS sequence"/>
</dbReference>
<dbReference type="SUPFAM" id="SSF55811">
    <property type="entry name" value="Nudix"/>
    <property type="match status" value="1"/>
</dbReference>
<dbReference type="InterPro" id="IPR045121">
    <property type="entry name" value="CoAse"/>
</dbReference>
<dbReference type="Pfam" id="PF00293">
    <property type="entry name" value="NUDIX"/>
    <property type="match status" value="1"/>
</dbReference>
<dbReference type="GO" id="GO:0010945">
    <property type="term" value="F:coenzyme A diphosphatase activity"/>
    <property type="evidence" value="ECO:0007669"/>
    <property type="project" value="InterPro"/>
</dbReference>
<dbReference type="CDD" id="cd03426">
    <property type="entry name" value="NUDIX_CoAse_Nudt7"/>
    <property type="match status" value="1"/>
</dbReference>
<evidence type="ECO:0000256" key="3">
    <source>
        <dbReference type="ARBA" id="ARBA00022723"/>
    </source>
</evidence>
<comment type="cofactor">
    <cofactor evidence="1">
        <name>Mn(2+)</name>
        <dbReference type="ChEBI" id="CHEBI:29035"/>
    </cofactor>
</comment>
<keyword evidence="5" id="KW-0460">Magnesium</keyword>
<dbReference type="InterPro" id="IPR000086">
    <property type="entry name" value="NUDIX_hydrolase_dom"/>
</dbReference>
<dbReference type="GO" id="GO:0046872">
    <property type="term" value="F:metal ion binding"/>
    <property type="evidence" value="ECO:0007669"/>
    <property type="project" value="UniProtKB-KW"/>
</dbReference>
<proteinExistence type="predicted"/>
<gene>
    <name evidence="9" type="ORF">GRI47_07830</name>
</gene>
<keyword evidence="3" id="KW-0479">Metal-binding</keyword>
<evidence type="ECO:0000256" key="5">
    <source>
        <dbReference type="ARBA" id="ARBA00022842"/>
    </source>
</evidence>
<evidence type="ECO:0000313" key="10">
    <source>
        <dbReference type="Proteomes" id="UP000430272"/>
    </source>
</evidence>
<comment type="caution">
    <text evidence="9">The sequence shown here is derived from an EMBL/GenBank/DDBJ whole genome shotgun (WGS) entry which is preliminary data.</text>
</comment>
<keyword evidence="10" id="KW-1185">Reference proteome</keyword>
<evidence type="ECO:0000256" key="6">
    <source>
        <dbReference type="ARBA" id="ARBA00023211"/>
    </source>
</evidence>
<accession>A0A844Y7V6</accession>
<sequence>MSDLFDRLLRLFEAGHARDVPDLMSDARFADAARTADAAVLIAVTDRPTGLMQRSDRPEQNGLMQRSDRPSYDGPGVILTQRPTTMRDHPGQVAFPGGKLEPGEDAVSAALREAQEELALDPESVRLIGTTDHYKTGTGFDITPVLGVIAPDLPLRADPREVESWFEAPLSLVMDADNWTRNEVFWKGAMRPYLELDYQGYRIWGVTAAICYNLSRRLQWMEATR</sequence>
<dbReference type="Gene3D" id="3.90.79.10">
    <property type="entry name" value="Nucleoside Triphosphate Pyrophosphohydrolase"/>
    <property type="match status" value="1"/>
</dbReference>
<protein>
    <submittedName>
        <fullName evidence="9">NUDIX domain-containing protein</fullName>
    </submittedName>
</protein>
<keyword evidence="6" id="KW-0464">Manganese</keyword>
<evidence type="ECO:0000256" key="2">
    <source>
        <dbReference type="ARBA" id="ARBA00001946"/>
    </source>
</evidence>
<dbReference type="PANTHER" id="PTHR12992:SF11">
    <property type="entry name" value="MITOCHONDRIAL COENZYME A DIPHOSPHATASE NUDT8"/>
    <property type="match status" value="1"/>
</dbReference>
<dbReference type="OrthoDB" id="9802805at2"/>
<evidence type="ECO:0000256" key="7">
    <source>
        <dbReference type="SAM" id="MobiDB-lite"/>
    </source>
</evidence>
<feature type="region of interest" description="Disordered" evidence="7">
    <location>
        <begin position="50"/>
        <end position="75"/>
    </location>
</feature>
<dbReference type="EMBL" id="WTYD01000001">
    <property type="protein sequence ID" value="MXO53916.1"/>
    <property type="molecule type" value="Genomic_DNA"/>
</dbReference>
<reference evidence="9 10" key="1">
    <citation type="submission" date="2019-12" db="EMBL/GenBank/DDBJ databases">
        <title>Genomic-based taxomic classification of the family Erythrobacteraceae.</title>
        <authorList>
            <person name="Xu L."/>
        </authorList>
    </citation>
    <scope>NUCLEOTIDE SEQUENCE [LARGE SCALE GENOMIC DNA]</scope>
    <source>
        <strain evidence="9 10">JCM 17468</strain>
    </source>
</reference>
<organism evidence="9 10">
    <name type="scientific">Qipengyuania pelagi</name>
    <dbReference type="NCBI Taxonomy" id="994320"/>
    <lineage>
        <taxon>Bacteria</taxon>
        <taxon>Pseudomonadati</taxon>
        <taxon>Pseudomonadota</taxon>
        <taxon>Alphaproteobacteria</taxon>
        <taxon>Sphingomonadales</taxon>
        <taxon>Erythrobacteraceae</taxon>
        <taxon>Qipengyuania</taxon>
    </lineage>
</organism>
<dbReference type="PANTHER" id="PTHR12992">
    <property type="entry name" value="NUDIX HYDROLASE"/>
    <property type="match status" value="1"/>
</dbReference>
<evidence type="ECO:0000313" key="9">
    <source>
        <dbReference type="EMBL" id="MXO53916.1"/>
    </source>
</evidence>
<evidence type="ECO:0000259" key="8">
    <source>
        <dbReference type="PROSITE" id="PS51462"/>
    </source>
</evidence>
<dbReference type="PROSITE" id="PS51462">
    <property type="entry name" value="NUDIX"/>
    <property type="match status" value="1"/>
</dbReference>
<evidence type="ECO:0000256" key="4">
    <source>
        <dbReference type="ARBA" id="ARBA00022801"/>
    </source>
</evidence>
<feature type="domain" description="Nudix hydrolase" evidence="8">
    <location>
        <begin position="33"/>
        <end position="196"/>
    </location>
</feature>
<keyword evidence="4" id="KW-0378">Hydrolase</keyword>
<evidence type="ECO:0000256" key="1">
    <source>
        <dbReference type="ARBA" id="ARBA00001936"/>
    </source>
</evidence>
<name>A0A844Y7V6_9SPHN</name>
<dbReference type="InterPro" id="IPR015797">
    <property type="entry name" value="NUDIX_hydrolase-like_dom_sf"/>
</dbReference>